<evidence type="ECO:0000256" key="3">
    <source>
        <dbReference type="ARBA" id="ARBA00022692"/>
    </source>
</evidence>
<comment type="similarity">
    <text evidence="2">Belongs to the TMEM256 family.</text>
</comment>
<evidence type="ECO:0000256" key="6">
    <source>
        <dbReference type="SAM" id="Phobius"/>
    </source>
</evidence>
<comment type="subcellular location">
    <subcellularLocation>
        <location evidence="1">Membrane</location>
        <topology evidence="1">Multi-pass membrane protein</topology>
    </subcellularLocation>
</comment>
<dbReference type="OrthoDB" id="269173at2759"/>
<dbReference type="Proteomes" id="UP000515204">
    <property type="component" value="Unplaced"/>
</dbReference>
<evidence type="ECO:0000313" key="8">
    <source>
        <dbReference type="RefSeq" id="XP_014477273.1"/>
    </source>
</evidence>
<proteinExistence type="inferred from homology"/>
<keyword evidence="5 6" id="KW-0472">Membrane</keyword>
<organism evidence="7 8">
    <name type="scientific">Dinoponera quadriceps</name>
    <name type="common">South American ant</name>
    <dbReference type="NCBI Taxonomy" id="609295"/>
    <lineage>
        <taxon>Eukaryota</taxon>
        <taxon>Metazoa</taxon>
        <taxon>Ecdysozoa</taxon>
        <taxon>Arthropoda</taxon>
        <taxon>Hexapoda</taxon>
        <taxon>Insecta</taxon>
        <taxon>Pterygota</taxon>
        <taxon>Neoptera</taxon>
        <taxon>Endopterygota</taxon>
        <taxon>Hymenoptera</taxon>
        <taxon>Apocrita</taxon>
        <taxon>Aculeata</taxon>
        <taxon>Formicoidea</taxon>
        <taxon>Formicidae</taxon>
        <taxon>Ponerinae</taxon>
        <taxon>Ponerini</taxon>
        <taxon>Dinoponera</taxon>
    </lineage>
</organism>
<evidence type="ECO:0000256" key="1">
    <source>
        <dbReference type="ARBA" id="ARBA00004141"/>
    </source>
</evidence>
<sequence length="185" mass="20504">MERNHKFESSRFCRTRSPKSIKNCAVTLSLALGGYLVSDGKSYRFPATEYLGLKSKVEAKMAEPIPIWKLAAASGPYVKLAALSGTMAVVLGAIGSHRYYSKDEEGQEQRRIFETANRYHFIHTLALLGMPLCRVPSVAAILMLSGIVLFSGSCYYTAFTNDRRLSKLTPVGGFCLILGWFSMIF</sequence>
<keyword evidence="7" id="KW-1185">Reference proteome</keyword>
<dbReference type="GO" id="GO:0016020">
    <property type="term" value="C:membrane"/>
    <property type="evidence" value="ECO:0007669"/>
    <property type="project" value="UniProtKB-SubCell"/>
</dbReference>
<dbReference type="Pfam" id="PF04241">
    <property type="entry name" value="DUF423"/>
    <property type="match status" value="1"/>
</dbReference>
<dbReference type="AlphaFoldDB" id="A0A6P3XGR7"/>
<feature type="transmembrane region" description="Helical" evidence="6">
    <location>
        <begin position="138"/>
        <end position="158"/>
    </location>
</feature>
<evidence type="ECO:0000256" key="2">
    <source>
        <dbReference type="ARBA" id="ARBA00006208"/>
    </source>
</evidence>
<evidence type="ECO:0000256" key="5">
    <source>
        <dbReference type="ARBA" id="ARBA00023136"/>
    </source>
</evidence>
<keyword evidence="4 6" id="KW-1133">Transmembrane helix</keyword>
<name>A0A6P3XGR7_DINQU</name>
<dbReference type="PANTHER" id="PTHR43461">
    <property type="entry name" value="TRANSMEMBRANE PROTEIN 256"/>
    <property type="match status" value="1"/>
</dbReference>
<gene>
    <name evidence="8" type="primary">LOC106745828</name>
</gene>
<dbReference type="InterPro" id="IPR006696">
    <property type="entry name" value="DUF423"/>
</dbReference>
<protein>
    <submittedName>
        <fullName evidence="8">Transmembrane protein 256 homolog isoform X2</fullName>
    </submittedName>
</protein>
<accession>A0A6P3XGR7</accession>
<evidence type="ECO:0000256" key="4">
    <source>
        <dbReference type="ARBA" id="ARBA00022989"/>
    </source>
</evidence>
<dbReference type="PANTHER" id="PTHR43461:SF1">
    <property type="entry name" value="TRANSMEMBRANE PROTEIN 256"/>
    <property type="match status" value="1"/>
</dbReference>
<keyword evidence="3 6" id="KW-0812">Transmembrane</keyword>
<reference evidence="8" key="1">
    <citation type="submission" date="2025-08" db="UniProtKB">
        <authorList>
            <consortium name="RefSeq"/>
        </authorList>
    </citation>
    <scope>IDENTIFICATION</scope>
</reference>
<evidence type="ECO:0000313" key="7">
    <source>
        <dbReference type="Proteomes" id="UP000515204"/>
    </source>
</evidence>
<dbReference type="GeneID" id="106745828"/>
<feature type="transmembrane region" description="Helical" evidence="6">
    <location>
        <begin position="165"/>
        <end position="184"/>
    </location>
</feature>
<dbReference type="RefSeq" id="XP_014477273.1">
    <property type="nucleotide sequence ID" value="XM_014621787.1"/>
</dbReference>